<proteinExistence type="predicted"/>
<evidence type="ECO:0000313" key="2">
    <source>
        <dbReference type="Proteomes" id="UP001145114"/>
    </source>
</evidence>
<dbReference type="EMBL" id="JAMZIH010008053">
    <property type="protein sequence ID" value="KAJ1672644.1"/>
    <property type="molecule type" value="Genomic_DNA"/>
</dbReference>
<protein>
    <submittedName>
        <fullName evidence="1">Uncharacterized protein</fullName>
    </submittedName>
</protein>
<keyword evidence="2" id="KW-1185">Reference proteome</keyword>
<sequence length="323" mass="34843">MNALQASQAASPLSIANQARSMTQSPTPRLSTPLNSSQIAAFGSQSHSTPMAQRTFSPPPNLQTASLQRKASLAGSISGQGELARQGTPTLSDSGAYVEPPRMYTAEEIQMAQRKSEEFIARVPTFTEETFQAFVKKHLKDRDSSQANSRFPTFNDTQISLLALFSEVIKLGGMDIVQTKRLWRNVARGMGLPDLNTVPPLLGRWYKVWLLSIEQELVFPPGHPKHQGVETILAKSRKKRKSEREASTPRATPAPQDAAISRAEVATPSRIVELVAPNKKFKTSPPLSSGPSMHSVPFSSGPMGTSAAVMAPVSLAMTAGPVA</sequence>
<reference evidence="1" key="1">
    <citation type="submission" date="2022-06" db="EMBL/GenBank/DDBJ databases">
        <title>Phylogenomic reconstructions and comparative analyses of Kickxellomycotina fungi.</title>
        <authorList>
            <person name="Reynolds N.K."/>
            <person name="Stajich J.E."/>
            <person name="Barry K."/>
            <person name="Grigoriev I.V."/>
            <person name="Crous P."/>
            <person name="Smith M.E."/>
        </authorList>
    </citation>
    <scope>NUCLEOTIDE SEQUENCE</scope>
    <source>
        <strain evidence="1">RSA 2271</strain>
    </source>
</reference>
<comment type="caution">
    <text evidence="1">The sequence shown here is derived from an EMBL/GenBank/DDBJ whole genome shotgun (WGS) entry which is preliminary data.</text>
</comment>
<name>A0ACC1H866_9FUNG</name>
<organism evidence="1 2">
    <name type="scientific">Spiromyces aspiralis</name>
    <dbReference type="NCBI Taxonomy" id="68401"/>
    <lineage>
        <taxon>Eukaryota</taxon>
        <taxon>Fungi</taxon>
        <taxon>Fungi incertae sedis</taxon>
        <taxon>Zoopagomycota</taxon>
        <taxon>Kickxellomycotina</taxon>
        <taxon>Kickxellomycetes</taxon>
        <taxon>Kickxellales</taxon>
        <taxon>Kickxellaceae</taxon>
        <taxon>Spiromyces</taxon>
    </lineage>
</organism>
<gene>
    <name evidence="1" type="ORF">EV182_006784</name>
</gene>
<feature type="non-terminal residue" evidence="1">
    <location>
        <position position="323"/>
    </location>
</feature>
<evidence type="ECO:0000313" key="1">
    <source>
        <dbReference type="EMBL" id="KAJ1672644.1"/>
    </source>
</evidence>
<accession>A0ACC1H866</accession>
<dbReference type="Proteomes" id="UP001145114">
    <property type="component" value="Unassembled WGS sequence"/>
</dbReference>